<feature type="compositionally biased region" description="Basic and acidic residues" evidence="1">
    <location>
        <begin position="8"/>
        <end position="30"/>
    </location>
</feature>
<gene>
    <name evidence="3" type="ORF">DDB_G0271950</name>
</gene>
<dbReference type="VEuPathDB" id="AmoebaDB:DDB_G0271950"/>
<dbReference type="PaxDb" id="44689-DDB0216945"/>
<dbReference type="PANTHER" id="PTHR31768">
    <property type="entry name" value="B BOX-TYPE DOMAIN-CONTAINING PROTEIN"/>
    <property type="match status" value="1"/>
</dbReference>
<accession>Q55AD2</accession>
<evidence type="ECO:0000313" key="3">
    <source>
        <dbReference type="EMBL" id="EAL71499.2"/>
    </source>
</evidence>
<dbReference type="HOGENOM" id="CLU_018467_0_0_1"/>
<dbReference type="InterPro" id="IPR040328">
    <property type="entry name" value="DDB_G0279899-like"/>
</dbReference>
<evidence type="ECO:0000259" key="2">
    <source>
        <dbReference type="Pfam" id="PF00643"/>
    </source>
</evidence>
<dbReference type="GeneID" id="8618196"/>
<proteinExistence type="predicted"/>
<protein>
    <recommendedName>
        <fullName evidence="2">B box-type domain-containing protein</fullName>
    </recommendedName>
</protein>
<feature type="region of interest" description="Disordered" evidence="1">
    <location>
        <begin position="1"/>
        <end position="31"/>
    </location>
</feature>
<dbReference type="Pfam" id="PF05725">
    <property type="entry name" value="FNIP"/>
    <property type="match status" value="1"/>
</dbReference>
<dbReference type="FunCoup" id="Q55AD2">
    <property type="interactions" value="16"/>
</dbReference>
<dbReference type="InParanoid" id="Q55AD2"/>
<comment type="caution">
    <text evidence="3">The sequence shown here is derived from an EMBL/GenBank/DDBJ whole genome shotgun (WGS) entry which is preliminary data.</text>
</comment>
<dbReference type="Proteomes" id="UP000002195">
    <property type="component" value="Unassembled WGS sequence"/>
</dbReference>
<keyword evidence="4" id="KW-1185">Reference proteome</keyword>
<dbReference type="InterPro" id="IPR000315">
    <property type="entry name" value="Znf_B-box"/>
</dbReference>
<dbReference type="EMBL" id="AAFI02000007">
    <property type="protein sequence ID" value="EAL71499.2"/>
    <property type="molecule type" value="Genomic_DNA"/>
</dbReference>
<dbReference type="GO" id="GO:0008270">
    <property type="term" value="F:zinc ion binding"/>
    <property type="evidence" value="ECO:0007669"/>
    <property type="project" value="InterPro"/>
</dbReference>
<dbReference type="KEGG" id="ddi:DDB_G0271950"/>
<reference evidence="3 4" key="1">
    <citation type="journal article" date="2005" name="Nature">
        <title>The genome of the social amoeba Dictyostelium discoideum.</title>
        <authorList>
            <consortium name="The Dictyostelium discoideum Sequencing Consortium"/>
            <person name="Eichinger L."/>
            <person name="Pachebat J.A."/>
            <person name="Glockner G."/>
            <person name="Rajandream M.A."/>
            <person name="Sucgang R."/>
            <person name="Berriman M."/>
            <person name="Song J."/>
            <person name="Olsen R."/>
            <person name="Szafranski K."/>
            <person name="Xu Q."/>
            <person name="Tunggal B."/>
            <person name="Kummerfeld S."/>
            <person name="Madera M."/>
            <person name="Konfortov B.A."/>
            <person name="Rivero F."/>
            <person name="Bankier A.T."/>
            <person name="Lehmann R."/>
            <person name="Hamlin N."/>
            <person name="Davies R."/>
            <person name="Gaudet P."/>
            <person name="Fey P."/>
            <person name="Pilcher K."/>
            <person name="Chen G."/>
            <person name="Saunders D."/>
            <person name="Sodergren E."/>
            <person name="Davis P."/>
            <person name="Kerhornou A."/>
            <person name="Nie X."/>
            <person name="Hall N."/>
            <person name="Anjard C."/>
            <person name="Hemphill L."/>
            <person name="Bason N."/>
            <person name="Farbrother P."/>
            <person name="Desany B."/>
            <person name="Just E."/>
            <person name="Morio T."/>
            <person name="Rost R."/>
            <person name="Churcher C."/>
            <person name="Cooper J."/>
            <person name="Haydock S."/>
            <person name="van Driessche N."/>
            <person name="Cronin A."/>
            <person name="Goodhead I."/>
            <person name="Muzny D."/>
            <person name="Mourier T."/>
            <person name="Pain A."/>
            <person name="Lu M."/>
            <person name="Harper D."/>
            <person name="Lindsay R."/>
            <person name="Hauser H."/>
            <person name="James K."/>
            <person name="Quiles M."/>
            <person name="Madan Babu M."/>
            <person name="Saito T."/>
            <person name="Buchrieser C."/>
            <person name="Wardroper A."/>
            <person name="Felder M."/>
            <person name="Thangavelu M."/>
            <person name="Johnson D."/>
            <person name="Knights A."/>
            <person name="Loulseged H."/>
            <person name="Mungall K."/>
            <person name="Oliver K."/>
            <person name="Price C."/>
            <person name="Quail M.A."/>
            <person name="Urushihara H."/>
            <person name="Hernandez J."/>
            <person name="Rabbinowitsch E."/>
            <person name="Steffen D."/>
            <person name="Sanders M."/>
            <person name="Ma J."/>
            <person name="Kohara Y."/>
            <person name="Sharp S."/>
            <person name="Simmonds M."/>
            <person name="Spiegler S."/>
            <person name="Tivey A."/>
            <person name="Sugano S."/>
            <person name="White B."/>
            <person name="Walker D."/>
            <person name="Woodward J."/>
            <person name="Winckler T."/>
            <person name="Tanaka Y."/>
            <person name="Shaulsky G."/>
            <person name="Schleicher M."/>
            <person name="Weinstock G."/>
            <person name="Rosenthal A."/>
            <person name="Cox E.C."/>
            <person name="Chisholm R.L."/>
            <person name="Gibbs R."/>
            <person name="Loomis W.F."/>
            <person name="Platzer M."/>
            <person name="Kay R.R."/>
            <person name="Williams J."/>
            <person name="Dear P.H."/>
            <person name="Noegel A.A."/>
            <person name="Barrell B."/>
            <person name="Kuspa A."/>
        </authorList>
    </citation>
    <scope>NUCLEOTIDE SEQUENCE [LARGE SCALE GENOMIC DNA]</scope>
    <source>
        <strain evidence="3 4">AX4</strain>
    </source>
</reference>
<dbReference type="RefSeq" id="XP_645424.2">
    <property type="nucleotide sequence ID" value="XM_640332.2"/>
</dbReference>
<sequence>MEEISLIKTEESNSHHHHHHDNDNNNDNDKQQIIINNNNNKIIYDNKCIYHSTQDIIYLCATCDKSAACVVCLAMDEYHRGHKVDLIDFENTTILFNQFKNQQYPNLKECLKTDKELEEESEKVFNSIQLKYNENVDKLRDEFKQLHSIIDQIELEAISKLTNHFQDNKDLNLKIKSKIIENSKNVNLIVERHKHVIDSYVVSCDTTTNQHIEIIKHNQLSKSLIDENKSKKNQLDNYKNTSIVFNASLTETIKESIKFYYYTITSKSINFKTLKKIYLGSEVFSIFENDCKITDDVTCLALGSDVRDLKALENTKNITSILLLDGFPLQLVNGSLPNTITSLYISSLEKPLLVGSIPQSVNYLYLLNGFNQQIEKGVIGSSVSKLFIGSVKHPFLNNTIPPTVKNIYRLPGVALTILDSKWNGPFSSSPGVWQHPIIKTIVEEKNS</sequence>
<dbReference type="Pfam" id="PF00643">
    <property type="entry name" value="zf-B_box"/>
    <property type="match status" value="1"/>
</dbReference>
<organism evidence="3 4">
    <name type="scientific">Dictyostelium discoideum</name>
    <name type="common">Social amoeba</name>
    <dbReference type="NCBI Taxonomy" id="44689"/>
    <lineage>
        <taxon>Eukaryota</taxon>
        <taxon>Amoebozoa</taxon>
        <taxon>Evosea</taxon>
        <taxon>Eumycetozoa</taxon>
        <taxon>Dictyostelia</taxon>
        <taxon>Dictyosteliales</taxon>
        <taxon>Dictyosteliaceae</taxon>
        <taxon>Dictyostelium</taxon>
    </lineage>
</organism>
<dbReference type="eggNOG" id="ENOG502SWWV">
    <property type="taxonomic scope" value="Eukaryota"/>
</dbReference>
<dbReference type="InterPro" id="IPR008615">
    <property type="entry name" value="FNIP"/>
</dbReference>
<dbReference type="SMR" id="Q55AD2"/>
<feature type="domain" description="B box-type" evidence="2">
    <location>
        <begin position="46"/>
        <end position="86"/>
    </location>
</feature>
<name>Q55AD2_DICDI</name>
<dbReference type="dictyBase" id="DDB_G0271950"/>
<evidence type="ECO:0000256" key="1">
    <source>
        <dbReference type="SAM" id="MobiDB-lite"/>
    </source>
</evidence>
<dbReference type="AlphaFoldDB" id="Q55AD2"/>
<dbReference type="PhylomeDB" id="Q55AD2"/>
<evidence type="ECO:0000313" key="4">
    <source>
        <dbReference type="Proteomes" id="UP000002195"/>
    </source>
</evidence>
<dbReference type="SUPFAM" id="SSF57845">
    <property type="entry name" value="B-box zinc-binding domain"/>
    <property type="match status" value="1"/>
</dbReference>
<dbReference type="PANTHER" id="PTHR31768:SF3">
    <property type="entry name" value="B BOX-TYPE DOMAIN-CONTAINING PROTEIN-RELATED"/>
    <property type="match status" value="1"/>
</dbReference>